<sequence>MHHNYPLERYVTACANRIHFSNPSSQEDFKVFGNIQSLNNLKKVVGFELTFIKHHDGISKYKIEIRHTNVKYLIQLLPKSVEGLQLFGIPNLNHSEINDDLEVLPRRQQYIRRL</sequence>
<dbReference type="AlphaFoldDB" id="A0A0K0G594"/>
<reference evidence="1" key="1">
    <citation type="submission" date="2014-07" db="EMBL/GenBank/DDBJ databases">
        <authorList>
            <person name="Martin A.A"/>
            <person name="De Silva N."/>
        </authorList>
    </citation>
    <scope>NUCLEOTIDE SEQUENCE</scope>
</reference>
<protein>
    <submittedName>
        <fullName evidence="2">LAGLIDADG_2 domain-containing protein</fullName>
    </submittedName>
</protein>
<accession>A0A0K0G594</accession>
<evidence type="ECO:0000313" key="2">
    <source>
        <dbReference type="WBParaSite" id="SVE_1991000.1"/>
    </source>
</evidence>
<organism evidence="1 2">
    <name type="scientific">Strongyloides venezuelensis</name>
    <name type="common">Threadworm</name>
    <dbReference type="NCBI Taxonomy" id="75913"/>
    <lineage>
        <taxon>Eukaryota</taxon>
        <taxon>Metazoa</taxon>
        <taxon>Ecdysozoa</taxon>
        <taxon>Nematoda</taxon>
        <taxon>Chromadorea</taxon>
        <taxon>Rhabditida</taxon>
        <taxon>Tylenchina</taxon>
        <taxon>Panagrolaimomorpha</taxon>
        <taxon>Strongyloidoidea</taxon>
        <taxon>Strongyloididae</taxon>
        <taxon>Strongyloides</taxon>
    </lineage>
</organism>
<evidence type="ECO:0000313" key="1">
    <source>
        <dbReference type="Proteomes" id="UP000035680"/>
    </source>
</evidence>
<dbReference type="WBParaSite" id="SVE_1991000.1">
    <property type="protein sequence ID" value="SVE_1991000.1"/>
    <property type="gene ID" value="SVE_1991000"/>
</dbReference>
<keyword evidence="1" id="KW-1185">Reference proteome</keyword>
<name>A0A0K0G594_STRVS</name>
<dbReference type="Proteomes" id="UP000035680">
    <property type="component" value="Unassembled WGS sequence"/>
</dbReference>
<reference evidence="2" key="2">
    <citation type="submission" date="2015-08" db="UniProtKB">
        <authorList>
            <consortium name="WormBaseParasite"/>
        </authorList>
    </citation>
    <scope>IDENTIFICATION</scope>
</reference>
<proteinExistence type="predicted"/>